<keyword evidence="2" id="KW-1185">Reference proteome</keyword>
<name>A0A150X0X2_ROSEK</name>
<dbReference type="NCBIfam" id="TIGR03833">
    <property type="entry name" value="YwbE family protein"/>
    <property type="match status" value="1"/>
</dbReference>
<dbReference type="PANTHER" id="PTHR40069:SF1">
    <property type="entry name" value="YWBE PROTEIN"/>
    <property type="match status" value="1"/>
</dbReference>
<sequence length="64" mass="7087">MDGTNRANIKPGIEVNIVLKQDQRSGKLTQGVVKDILTKSPKHTHGIKVRLEDGQVGRVKEILE</sequence>
<dbReference type="OrthoDB" id="9804519at2"/>
<dbReference type="Pfam" id="PF09962">
    <property type="entry name" value="DUF2196"/>
    <property type="match status" value="1"/>
</dbReference>
<comment type="caution">
    <text evidence="1">The sequence shown here is derived from an EMBL/GenBank/DDBJ whole genome shotgun (WGS) entry which is preliminary data.</text>
</comment>
<gene>
    <name evidence="1" type="ORF">MB14_09280</name>
</gene>
<evidence type="ECO:0008006" key="3">
    <source>
        <dbReference type="Google" id="ProtNLM"/>
    </source>
</evidence>
<accession>A0A150X0X2</accession>
<dbReference type="Proteomes" id="UP000075583">
    <property type="component" value="Unassembled WGS sequence"/>
</dbReference>
<protein>
    <recommendedName>
        <fullName evidence="3">AXH domain-containing protein</fullName>
    </recommendedName>
</protein>
<dbReference type="STRING" id="279360.MB14_09280"/>
<dbReference type="EMBL" id="LQZQ01000049">
    <property type="protein sequence ID" value="KYG72222.1"/>
    <property type="molecule type" value="Genomic_DNA"/>
</dbReference>
<dbReference type="InterPro" id="IPR019240">
    <property type="entry name" value="DUF2196"/>
</dbReference>
<evidence type="ECO:0000313" key="2">
    <source>
        <dbReference type="Proteomes" id="UP000075583"/>
    </source>
</evidence>
<organism evidence="1 2">
    <name type="scientific">Roseivirga ehrenbergii (strain DSM 102268 / JCM 13514 / KCTC 12282 / NCIMB 14502 / KMM 6017)</name>
    <dbReference type="NCBI Taxonomy" id="279360"/>
    <lineage>
        <taxon>Bacteria</taxon>
        <taxon>Pseudomonadati</taxon>
        <taxon>Bacteroidota</taxon>
        <taxon>Cytophagia</taxon>
        <taxon>Cytophagales</taxon>
        <taxon>Roseivirgaceae</taxon>
        <taxon>Roseivirga</taxon>
    </lineage>
</organism>
<proteinExistence type="predicted"/>
<dbReference type="PANTHER" id="PTHR40069">
    <property type="entry name" value="YWBE PROTEIN"/>
    <property type="match status" value="1"/>
</dbReference>
<reference evidence="1" key="1">
    <citation type="submission" date="2016-01" db="EMBL/GenBank/DDBJ databases">
        <title>Genome sequencing of Roseivirga ehrenbergii KMM 6017.</title>
        <authorList>
            <person name="Selvaratnam C."/>
            <person name="Thevarajoo S."/>
            <person name="Goh K.M."/>
            <person name="Ee R."/>
            <person name="Chan K.-G."/>
            <person name="Chong C.S."/>
        </authorList>
    </citation>
    <scope>NUCLEOTIDE SEQUENCE [LARGE SCALE GENOMIC DNA]</scope>
    <source>
        <strain evidence="1">KMM 6017</strain>
    </source>
</reference>
<dbReference type="RefSeq" id="WP_062593279.1">
    <property type="nucleotide sequence ID" value="NZ_LQZQ01000049.1"/>
</dbReference>
<dbReference type="AlphaFoldDB" id="A0A150X0X2"/>
<evidence type="ECO:0000313" key="1">
    <source>
        <dbReference type="EMBL" id="KYG72222.1"/>
    </source>
</evidence>